<dbReference type="PANTHER" id="PTHR15020:SF50">
    <property type="entry name" value="UPF0659 PROTEIN YMR090W"/>
    <property type="match status" value="1"/>
</dbReference>
<evidence type="ECO:0000259" key="2">
    <source>
        <dbReference type="Pfam" id="PF13460"/>
    </source>
</evidence>
<dbReference type="PANTHER" id="PTHR15020">
    <property type="entry name" value="FLAVIN REDUCTASE-RELATED"/>
    <property type="match status" value="1"/>
</dbReference>
<evidence type="ECO:0000313" key="3">
    <source>
        <dbReference type="EMBL" id="MBO0349371.1"/>
    </source>
</evidence>
<name>A0ABS3FQH3_9CYAN</name>
<evidence type="ECO:0000259" key="1">
    <source>
        <dbReference type="Pfam" id="PF08547"/>
    </source>
</evidence>
<evidence type="ECO:0000313" key="4">
    <source>
        <dbReference type="Proteomes" id="UP000664844"/>
    </source>
</evidence>
<dbReference type="InterPro" id="IPR016040">
    <property type="entry name" value="NAD(P)-bd_dom"/>
</dbReference>
<dbReference type="RefSeq" id="WP_207087897.1">
    <property type="nucleotide sequence ID" value="NZ_JAFLQW010000265.1"/>
</dbReference>
<dbReference type="InterPro" id="IPR008979">
    <property type="entry name" value="Galactose-bd-like_sf"/>
</dbReference>
<dbReference type="InterPro" id="IPR036291">
    <property type="entry name" value="NAD(P)-bd_dom_sf"/>
</dbReference>
<sequence length="499" mass="55114">MTEQKRPKWDAGRFWKTLSYFGVVPFLGNISWIRNLLTGGKSTISTPEKPGVILVAGATGGVGKRVVQKLQQRGYSVRGLVRDLKRGREMLGTGVDLVDGDITLAESLSDRLLQDVTAVISCIGTRVQPIEGDTPTREKYYQGIKFYTPEVVDVPEQVEYQGIQNLVDATRRQLATVGAPHEKIIFDFSKPTDNLKEIWGALDDIVMGGVSESNVRLVNQTALFSGNVSTSNSGGFVSIRTRNFEPPFDLSAYQGIDIRVKGDRNRYKFILRTDPKWDSISYCYSFDTVSNIEFTVRIPFSEFIPVFRAKTLKDCPPLDASQIRSVQIMLSKFEYDGELNPQFTPGPFQLQIQSLKAYGGPSLPRFIQVSSAGVTRPGRPGLDLESEPPAVRMNEQLGGILTWKLRGEDTIRASGLPYTIIRPCALTEEPGGEGLRFEQGDNIKGKVSREDIAELCVQALELSEACNVTFEVKADPAGSPAGDWRGLFASLGRDRQAVS</sequence>
<dbReference type="Proteomes" id="UP000664844">
    <property type="component" value="Unassembled WGS sequence"/>
</dbReference>
<feature type="domain" description="NAD(P)-binding" evidence="2">
    <location>
        <begin position="363"/>
        <end position="461"/>
    </location>
</feature>
<protein>
    <submittedName>
        <fullName evidence="3">CIA30 family protein</fullName>
    </submittedName>
</protein>
<dbReference type="Pfam" id="PF08547">
    <property type="entry name" value="CIA30"/>
    <property type="match status" value="1"/>
</dbReference>
<gene>
    <name evidence="3" type="ORF">J0895_09685</name>
</gene>
<feature type="domain" description="NADH:ubiquinone oxidoreductase intermediate-associated protein 30" evidence="1">
    <location>
        <begin position="186"/>
        <end position="352"/>
    </location>
</feature>
<dbReference type="InterPro" id="IPR013857">
    <property type="entry name" value="NADH-UbQ_OxRdtase-assoc_prot30"/>
</dbReference>
<accession>A0ABS3FQH3</accession>
<comment type="caution">
    <text evidence="3">The sequence shown here is derived from an EMBL/GenBank/DDBJ whole genome shotgun (WGS) entry which is preliminary data.</text>
</comment>
<dbReference type="EMBL" id="JAFLQW010000265">
    <property type="protein sequence ID" value="MBO0349371.1"/>
    <property type="molecule type" value="Genomic_DNA"/>
</dbReference>
<proteinExistence type="predicted"/>
<organism evidence="3 4">
    <name type="scientific">Phormidium pseudopriestleyi FRX01</name>
    <dbReference type="NCBI Taxonomy" id="1759528"/>
    <lineage>
        <taxon>Bacteria</taxon>
        <taxon>Bacillati</taxon>
        <taxon>Cyanobacteriota</taxon>
        <taxon>Cyanophyceae</taxon>
        <taxon>Oscillatoriophycideae</taxon>
        <taxon>Oscillatoriales</taxon>
        <taxon>Oscillatoriaceae</taxon>
        <taxon>Phormidium</taxon>
    </lineage>
</organism>
<keyword evidence="4" id="KW-1185">Reference proteome</keyword>
<dbReference type="SUPFAM" id="SSF49785">
    <property type="entry name" value="Galactose-binding domain-like"/>
    <property type="match status" value="1"/>
</dbReference>
<dbReference type="Gene3D" id="3.40.50.720">
    <property type="entry name" value="NAD(P)-binding Rossmann-like Domain"/>
    <property type="match status" value="2"/>
</dbReference>
<reference evidence="3 4" key="1">
    <citation type="submission" date="2021-03" db="EMBL/GenBank/DDBJ databases">
        <title>Metabolic Capacity of the Antarctic Cyanobacterium Phormidium pseudopriestleyi that Sustains Oxygenic Photosynthesis in the Presence of Hydrogen Sulfide.</title>
        <authorList>
            <person name="Lumian J.E."/>
            <person name="Jungblut A.D."/>
            <person name="Dillon M.L."/>
            <person name="Hawes I."/>
            <person name="Doran P.T."/>
            <person name="Mackey T.J."/>
            <person name="Dick G.J."/>
            <person name="Grettenberger C.L."/>
            <person name="Sumner D.Y."/>
        </authorList>
    </citation>
    <scope>NUCLEOTIDE SEQUENCE [LARGE SCALE GENOMIC DNA]</scope>
    <source>
        <strain evidence="3 4">FRX01</strain>
    </source>
</reference>
<dbReference type="Pfam" id="PF13460">
    <property type="entry name" value="NAD_binding_10"/>
    <property type="match status" value="2"/>
</dbReference>
<dbReference type="SUPFAM" id="SSF51735">
    <property type="entry name" value="NAD(P)-binding Rossmann-fold domains"/>
    <property type="match status" value="1"/>
</dbReference>
<feature type="domain" description="NAD(P)-binding" evidence="2">
    <location>
        <begin position="57"/>
        <end position="148"/>
    </location>
</feature>